<reference evidence="3" key="1">
    <citation type="submission" date="2018-09" db="EMBL/GenBank/DDBJ databases">
        <authorList>
            <person name="Livingstone P.G."/>
            <person name="Whitworth D.E."/>
        </authorList>
    </citation>
    <scope>NUCLEOTIDE SEQUENCE [LARGE SCALE GENOMIC DNA]</scope>
    <source>
        <strain evidence="3">CA043D</strain>
    </source>
</reference>
<protein>
    <recommendedName>
        <fullName evidence="1">Immunity protein 52 domain-containing protein</fullName>
    </recommendedName>
</protein>
<dbReference type="Pfam" id="PF15579">
    <property type="entry name" value="Imm52"/>
    <property type="match status" value="1"/>
</dbReference>
<dbReference type="OrthoDB" id="5521128at2"/>
<dbReference type="AlphaFoldDB" id="A0A3A8KH95"/>
<gene>
    <name evidence="2" type="ORF">D7X32_03495</name>
</gene>
<name>A0A3A8KH95_9BACT</name>
<accession>A0A3A8KH95</accession>
<evidence type="ECO:0000313" key="2">
    <source>
        <dbReference type="EMBL" id="RKH06916.1"/>
    </source>
</evidence>
<dbReference type="Proteomes" id="UP000268313">
    <property type="component" value="Unassembled WGS sequence"/>
</dbReference>
<dbReference type="RefSeq" id="WP_120601062.1">
    <property type="nucleotide sequence ID" value="NZ_JABFJX010000020.1"/>
</dbReference>
<sequence>MTVTDRPWTYLETYYAGAYWGVRREAPEDCGLRTAKLLELLSACDPFLEHWYKPARSLKDARKFPMMPPDVPTLTELFRRGVNREKGKPVIEELGFHCNLNNAGGDYDNSALSIHCGCYSEVVPNSCVLSLPTLGRSPNAERVISAPVLTHAVRSMALAMDPDWAVAASYAYRKMDEDNRAGPWVGWVTYFSKQRGTVPPLPAPVRIEPVEDKGTLIVLTPERFTVANPEHVALARRVRELLTRAGLLNTRTR</sequence>
<comment type="caution">
    <text evidence="2">The sequence shown here is derived from an EMBL/GenBank/DDBJ whole genome shotgun (WGS) entry which is preliminary data.</text>
</comment>
<keyword evidence="3" id="KW-1185">Reference proteome</keyword>
<dbReference type="InterPro" id="IPR028969">
    <property type="entry name" value="Imm52"/>
</dbReference>
<organism evidence="2 3">
    <name type="scientific">Corallococcus carmarthensis</name>
    <dbReference type="NCBI Taxonomy" id="2316728"/>
    <lineage>
        <taxon>Bacteria</taxon>
        <taxon>Pseudomonadati</taxon>
        <taxon>Myxococcota</taxon>
        <taxon>Myxococcia</taxon>
        <taxon>Myxococcales</taxon>
        <taxon>Cystobacterineae</taxon>
        <taxon>Myxococcaceae</taxon>
        <taxon>Corallococcus</taxon>
    </lineage>
</organism>
<evidence type="ECO:0000313" key="3">
    <source>
        <dbReference type="Proteomes" id="UP000268313"/>
    </source>
</evidence>
<evidence type="ECO:0000259" key="1">
    <source>
        <dbReference type="Pfam" id="PF15579"/>
    </source>
</evidence>
<dbReference type="EMBL" id="RAWE01000007">
    <property type="protein sequence ID" value="RKH06916.1"/>
    <property type="molecule type" value="Genomic_DNA"/>
</dbReference>
<proteinExistence type="predicted"/>
<feature type="domain" description="Immunity protein 52" evidence="1">
    <location>
        <begin position="12"/>
        <end position="250"/>
    </location>
</feature>